<gene>
    <name evidence="3" type="ORF">FOJ82_09070</name>
</gene>
<feature type="compositionally biased region" description="Basic and acidic residues" evidence="1">
    <location>
        <begin position="1"/>
        <end position="11"/>
    </location>
</feature>
<dbReference type="PANTHER" id="PTHR42923:SF43">
    <property type="entry name" value="AMINE OXIDASE"/>
    <property type="match status" value="1"/>
</dbReference>
<comment type="caution">
    <text evidence="3">The sequence shown here is derived from an EMBL/GenBank/DDBJ whole genome shotgun (WGS) entry which is preliminary data.</text>
</comment>
<evidence type="ECO:0000256" key="1">
    <source>
        <dbReference type="SAM" id="MobiDB-lite"/>
    </source>
</evidence>
<dbReference type="SUPFAM" id="SSF51905">
    <property type="entry name" value="FAD/NAD(P)-binding domain"/>
    <property type="match status" value="1"/>
</dbReference>
<evidence type="ECO:0000259" key="2">
    <source>
        <dbReference type="Pfam" id="PF01593"/>
    </source>
</evidence>
<accession>A0A553K0G3</accession>
<proteinExistence type="predicted"/>
<dbReference type="InterPro" id="IPR002937">
    <property type="entry name" value="Amino_oxidase"/>
</dbReference>
<dbReference type="Pfam" id="PF01593">
    <property type="entry name" value="Amino_oxidase"/>
    <property type="match status" value="1"/>
</dbReference>
<dbReference type="EMBL" id="VKKG01000003">
    <property type="protein sequence ID" value="TRY18191.1"/>
    <property type="molecule type" value="Genomic_DNA"/>
</dbReference>
<organism evidence="3 4">
    <name type="scientific">Tessaracoccus rhinocerotis</name>
    <dbReference type="NCBI Taxonomy" id="1689449"/>
    <lineage>
        <taxon>Bacteria</taxon>
        <taxon>Bacillati</taxon>
        <taxon>Actinomycetota</taxon>
        <taxon>Actinomycetes</taxon>
        <taxon>Propionibacteriales</taxon>
        <taxon>Propionibacteriaceae</taxon>
        <taxon>Tessaracoccus</taxon>
    </lineage>
</organism>
<feature type="region of interest" description="Disordered" evidence="1">
    <location>
        <begin position="1"/>
        <end position="20"/>
    </location>
</feature>
<dbReference type="InterPro" id="IPR050464">
    <property type="entry name" value="Zeta_carotene_desat/Oxidored"/>
</dbReference>
<protein>
    <submittedName>
        <fullName evidence="3">FAD-dependent oxidoreductase</fullName>
    </submittedName>
</protein>
<sequence length="504" mass="54028">MNQFPGRDRHAVAHPAHSGSARVGDTRRVVVVGGGIAGIAAAVALAERGVRVSLLEADDRLGGRVAAWPLPDGRTMSRGFHAFFRQYYNLRTLLRRVDPALDRLVPIDDYPLQRPDGLRDSFTGLTRTPPWSVLQFVARSPAFTLRGLAGVNVAAALELLRVRFPGTHSDYDGESAAAFLDRLRFPDGARDLALEVFARSFFADPTEFGAGELVAMFHTYFLGSAEGLLFDVPDDDYDSSLWRPLGEYLHAIGVDVRTGTGARRIAVGDDGATVSLDDEELAADAVVLATDPRAARGLAAAVEGDDLDGWRAAVAATVNAPPFTVVRLWLDAPVAVDRPAFLGTSGYGPLDNVSVLERFEGGARDWAAANGGSVVELHAYACDPAVASDDDAAAGVVAQLEAELHQVYPETARAGVLAREVLVRDDCTLIGPERWEERPGVATPSPRLVLAGDWVRCDLPVALMERAATTGFLAANQLLQGWGVAGHDLWTVPMTGLLRRAARR</sequence>
<dbReference type="InterPro" id="IPR036188">
    <property type="entry name" value="FAD/NAD-bd_sf"/>
</dbReference>
<name>A0A553K0G3_9ACTN</name>
<evidence type="ECO:0000313" key="3">
    <source>
        <dbReference type="EMBL" id="TRY18191.1"/>
    </source>
</evidence>
<keyword evidence="4" id="KW-1185">Reference proteome</keyword>
<dbReference type="RefSeq" id="WP_143938167.1">
    <property type="nucleotide sequence ID" value="NZ_VKKG01000003.1"/>
</dbReference>
<evidence type="ECO:0000313" key="4">
    <source>
        <dbReference type="Proteomes" id="UP000317638"/>
    </source>
</evidence>
<feature type="domain" description="Amine oxidase" evidence="2">
    <location>
        <begin position="36"/>
        <end position="479"/>
    </location>
</feature>
<dbReference type="PANTHER" id="PTHR42923">
    <property type="entry name" value="PROTOPORPHYRINOGEN OXIDASE"/>
    <property type="match status" value="1"/>
</dbReference>
<reference evidence="3 4" key="1">
    <citation type="submission" date="2019-07" db="EMBL/GenBank/DDBJ databases">
        <authorList>
            <person name="Zhou L.-Y."/>
        </authorList>
    </citation>
    <scope>NUCLEOTIDE SEQUENCE [LARGE SCALE GENOMIC DNA]</scope>
    <source>
        <strain evidence="3 4">YIM 101269</strain>
    </source>
</reference>
<dbReference type="Proteomes" id="UP000317638">
    <property type="component" value="Unassembled WGS sequence"/>
</dbReference>
<dbReference type="OrthoDB" id="7856496at2"/>
<dbReference type="AlphaFoldDB" id="A0A553K0G3"/>
<dbReference type="Gene3D" id="3.50.50.60">
    <property type="entry name" value="FAD/NAD(P)-binding domain"/>
    <property type="match status" value="1"/>
</dbReference>
<dbReference type="GO" id="GO:0016491">
    <property type="term" value="F:oxidoreductase activity"/>
    <property type="evidence" value="ECO:0007669"/>
    <property type="project" value="InterPro"/>
</dbReference>